<comment type="caution">
    <text evidence="1">The sequence shown here is derived from an EMBL/GenBank/DDBJ whole genome shotgun (WGS) entry which is preliminary data.</text>
</comment>
<protein>
    <submittedName>
        <fullName evidence="1">Uncharacterized protein</fullName>
    </submittedName>
</protein>
<accession>A0AAP0KTR4</accession>
<dbReference type="SUPFAM" id="SSF50249">
    <property type="entry name" value="Nucleic acid-binding proteins"/>
    <property type="match status" value="1"/>
</dbReference>
<evidence type="ECO:0000313" key="1">
    <source>
        <dbReference type="EMBL" id="KAK9157699.1"/>
    </source>
</evidence>
<evidence type="ECO:0000313" key="2">
    <source>
        <dbReference type="Proteomes" id="UP001419268"/>
    </source>
</evidence>
<dbReference type="Gene3D" id="2.40.50.140">
    <property type="entry name" value="Nucleic acid-binding proteins"/>
    <property type="match status" value="1"/>
</dbReference>
<sequence>MVTVYLRYERVRAGGRGLVLNPRFFLVVRRYYPGPWMFHSRTGWAGRQGSLDVITSFAVCAPVTFDMGVAKGGKLTSPIGLQVSEIPLDLDGTRTPSPEFVWCLSSIGETIGYKIHLMVKDTTGTTTFVLFNKQDENLFDTSANKLISCKSEQHPNTLPIQISNLCGKTFIFKIKLNNYNLRDGFENYCITKVFHVNETIESSYKTQLTKKVDDDAKHCDVEQDTYTATANDKVSSKVRKLTFINIDEESCEGMRNKKEKLAPF</sequence>
<dbReference type="InterPro" id="IPR012340">
    <property type="entry name" value="NA-bd_OB-fold"/>
</dbReference>
<name>A0AAP0KTR4_9MAGN</name>
<gene>
    <name evidence="1" type="ORF">Scep_004273</name>
</gene>
<keyword evidence="2" id="KW-1185">Reference proteome</keyword>
<proteinExistence type="predicted"/>
<dbReference type="Proteomes" id="UP001419268">
    <property type="component" value="Unassembled WGS sequence"/>
</dbReference>
<organism evidence="1 2">
    <name type="scientific">Stephania cephalantha</name>
    <dbReference type="NCBI Taxonomy" id="152367"/>
    <lineage>
        <taxon>Eukaryota</taxon>
        <taxon>Viridiplantae</taxon>
        <taxon>Streptophyta</taxon>
        <taxon>Embryophyta</taxon>
        <taxon>Tracheophyta</taxon>
        <taxon>Spermatophyta</taxon>
        <taxon>Magnoliopsida</taxon>
        <taxon>Ranunculales</taxon>
        <taxon>Menispermaceae</taxon>
        <taxon>Menispermoideae</taxon>
        <taxon>Cissampelideae</taxon>
        <taxon>Stephania</taxon>
    </lineage>
</organism>
<dbReference type="AlphaFoldDB" id="A0AAP0KTR4"/>
<reference evidence="1 2" key="1">
    <citation type="submission" date="2024-01" db="EMBL/GenBank/DDBJ databases">
        <title>Genome assemblies of Stephania.</title>
        <authorList>
            <person name="Yang L."/>
        </authorList>
    </citation>
    <scope>NUCLEOTIDE SEQUENCE [LARGE SCALE GENOMIC DNA]</scope>
    <source>
        <strain evidence="1">JXDWG</strain>
        <tissue evidence="1">Leaf</tissue>
    </source>
</reference>
<dbReference type="EMBL" id="JBBNAG010000002">
    <property type="protein sequence ID" value="KAK9157699.1"/>
    <property type="molecule type" value="Genomic_DNA"/>
</dbReference>